<protein>
    <submittedName>
        <fullName evidence="1">Uncharacterized protein</fullName>
    </submittedName>
</protein>
<name>A0A0L0FYZ1_9EUKA</name>
<reference evidence="1 2" key="1">
    <citation type="submission" date="2011-02" db="EMBL/GenBank/DDBJ databases">
        <title>The Genome Sequence of Sphaeroforma arctica JP610.</title>
        <authorList>
            <consortium name="The Broad Institute Genome Sequencing Platform"/>
            <person name="Russ C."/>
            <person name="Cuomo C."/>
            <person name="Young S.K."/>
            <person name="Zeng Q."/>
            <person name="Gargeya S."/>
            <person name="Alvarado L."/>
            <person name="Berlin A."/>
            <person name="Chapman S.B."/>
            <person name="Chen Z."/>
            <person name="Freedman E."/>
            <person name="Gellesch M."/>
            <person name="Goldberg J."/>
            <person name="Griggs A."/>
            <person name="Gujja S."/>
            <person name="Heilman E."/>
            <person name="Heiman D."/>
            <person name="Howarth C."/>
            <person name="Mehta T."/>
            <person name="Neiman D."/>
            <person name="Pearson M."/>
            <person name="Roberts A."/>
            <person name="Saif S."/>
            <person name="Shea T."/>
            <person name="Shenoy N."/>
            <person name="Sisk P."/>
            <person name="Stolte C."/>
            <person name="Sykes S."/>
            <person name="White J."/>
            <person name="Yandava C."/>
            <person name="Burger G."/>
            <person name="Gray M.W."/>
            <person name="Holland P.W.H."/>
            <person name="King N."/>
            <person name="Lang F.B.F."/>
            <person name="Roger A.J."/>
            <person name="Ruiz-Trillo I."/>
            <person name="Haas B."/>
            <person name="Nusbaum C."/>
            <person name="Birren B."/>
        </authorList>
    </citation>
    <scope>NUCLEOTIDE SEQUENCE [LARGE SCALE GENOMIC DNA]</scope>
    <source>
        <strain evidence="1 2">JP610</strain>
    </source>
</reference>
<gene>
    <name evidence="1" type="ORF">SARC_05927</name>
</gene>
<organism evidence="1 2">
    <name type="scientific">Sphaeroforma arctica JP610</name>
    <dbReference type="NCBI Taxonomy" id="667725"/>
    <lineage>
        <taxon>Eukaryota</taxon>
        <taxon>Ichthyosporea</taxon>
        <taxon>Ichthyophonida</taxon>
        <taxon>Sphaeroforma</taxon>
    </lineage>
</organism>
<dbReference type="EMBL" id="KQ241998">
    <property type="protein sequence ID" value="KNC81781.1"/>
    <property type="molecule type" value="Genomic_DNA"/>
</dbReference>
<dbReference type="Proteomes" id="UP000054560">
    <property type="component" value="Unassembled WGS sequence"/>
</dbReference>
<dbReference type="GeneID" id="25906431"/>
<proteinExistence type="predicted"/>
<dbReference type="AlphaFoldDB" id="A0A0L0FYZ1"/>
<evidence type="ECO:0000313" key="2">
    <source>
        <dbReference type="Proteomes" id="UP000054560"/>
    </source>
</evidence>
<sequence length="128" mass="14362">MLGLLRMLTEIEAFEIACEHVPEVNNEIADYISRDRLNDARAMFPTPYASVPNNARSPCTTTRSHVRNSTRSSRPIFLLFASDISLPTAFTPTMTGAPVRHFLQEVFQLATAARTRASSNTVQWHLKV</sequence>
<evidence type="ECO:0000313" key="1">
    <source>
        <dbReference type="EMBL" id="KNC81781.1"/>
    </source>
</evidence>
<keyword evidence="2" id="KW-1185">Reference proteome</keyword>
<accession>A0A0L0FYZ1</accession>
<dbReference type="RefSeq" id="XP_014155683.1">
    <property type="nucleotide sequence ID" value="XM_014300208.1"/>
</dbReference>